<dbReference type="InterPro" id="IPR016032">
    <property type="entry name" value="Sig_transdc_resp-reg_C-effctor"/>
</dbReference>
<keyword evidence="2" id="KW-0238">DNA-binding</keyword>
<dbReference type="CDD" id="cd06170">
    <property type="entry name" value="LuxR_C_like"/>
    <property type="match status" value="1"/>
</dbReference>
<dbReference type="InterPro" id="IPR059106">
    <property type="entry name" value="WHD_MalT"/>
</dbReference>
<gene>
    <name evidence="5" type="ORF">SAMN05216193_11117</name>
</gene>
<keyword evidence="6" id="KW-1185">Reference proteome</keyword>
<evidence type="ECO:0000313" key="5">
    <source>
        <dbReference type="EMBL" id="SDO40926.1"/>
    </source>
</evidence>
<name>A0A1H0JB75_9PSED</name>
<accession>A0A1H0JB75</accession>
<dbReference type="Pfam" id="PF00196">
    <property type="entry name" value="GerE"/>
    <property type="match status" value="1"/>
</dbReference>
<dbReference type="SUPFAM" id="SSF46894">
    <property type="entry name" value="C-terminal effector domain of the bipartite response regulators"/>
    <property type="match status" value="1"/>
</dbReference>
<dbReference type="GO" id="GO:0003677">
    <property type="term" value="F:DNA binding"/>
    <property type="evidence" value="ECO:0007669"/>
    <property type="project" value="UniProtKB-KW"/>
</dbReference>
<proteinExistence type="predicted"/>
<evidence type="ECO:0000256" key="2">
    <source>
        <dbReference type="ARBA" id="ARBA00023125"/>
    </source>
</evidence>
<dbReference type="PANTHER" id="PTHR44688">
    <property type="entry name" value="DNA-BINDING TRANSCRIPTIONAL ACTIVATOR DEVR_DOSR"/>
    <property type="match status" value="1"/>
</dbReference>
<dbReference type="STRING" id="198616.SAMN05216193_11117"/>
<dbReference type="InterPro" id="IPR041617">
    <property type="entry name" value="TPR_MalT"/>
</dbReference>
<reference evidence="6" key="1">
    <citation type="submission" date="2016-10" db="EMBL/GenBank/DDBJ databases">
        <authorList>
            <person name="Varghese N."/>
            <person name="Submissions S."/>
        </authorList>
    </citation>
    <scope>NUCLEOTIDE SEQUENCE [LARGE SCALE GENOMIC DNA]</scope>
    <source>
        <strain evidence="6">JCM 21621</strain>
    </source>
</reference>
<dbReference type="InterPro" id="IPR000792">
    <property type="entry name" value="Tscrpt_reg_LuxR_C"/>
</dbReference>
<keyword evidence="1" id="KW-0805">Transcription regulation</keyword>
<dbReference type="InterPro" id="IPR011990">
    <property type="entry name" value="TPR-like_helical_dom_sf"/>
</dbReference>
<dbReference type="Proteomes" id="UP000242957">
    <property type="component" value="Unassembled WGS sequence"/>
</dbReference>
<dbReference type="SMART" id="SM00421">
    <property type="entry name" value="HTH_LUXR"/>
    <property type="match status" value="1"/>
</dbReference>
<dbReference type="Gene3D" id="1.10.10.10">
    <property type="entry name" value="Winged helix-like DNA-binding domain superfamily/Winged helix DNA-binding domain"/>
    <property type="match status" value="1"/>
</dbReference>
<organism evidence="5 6">
    <name type="scientific">Pseudomonas jinjuensis</name>
    <dbReference type="NCBI Taxonomy" id="198616"/>
    <lineage>
        <taxon>Bacteria</taxon>
        <taxon>Pseudomonadati</taxon>
        <taxon>Pseudomonadota</taxon>
        <taxon>Gammaproteobacteria</taxon>
        <taxon>Pseudomonadales</taxon>
        <taxon>Pseudomonadaceae</taxon>
        <taxon>Pseudomonas</taxon>
    </lineage>
</organism>
<dbReference type="PANTHER" id="PTHR44688:SF16">
    <property type="entry name" value="DNA-BINDING TRANSCRIPTIONAL ACTIVATOR DEVR_DOSR"/>
    <property type="match status" value="1"/>
</dbReference>
<sequence>MPTARNETSLPSAPPLPAGFLPRPRLSAALLAARSRLRLICAPAGSGKSFLLRECAQACPDDTRLYWLDLRGQPLGDGEFLQLLAATLGLDRSDLGSIQGHLMRQTSPIWLMLDDLPRFPDERLDACLDRLLQMSPPCVSWWIASRRRPACKLERLLLEGDLFELGMADLALNPAELGELLDSLGCDAQGPMIDMLMVQTAGWYAGVRLRLHGLEPGQPLESARGSQLVRSYLEREVLDELPGDLRQALGTLACLREFDASLCEHLLGMGEGAQLLRRLQECGAFIETLDSDAGVYRVHPAIAPVLAADIAEGPRRALYRHACQWAAGREQVREAIDYALLADQLEVAASLLQRFTRDRLLQGRHLACVLEWRNELPDELLASTPRLLILNAWALIISGRLDEAELCARQLQRFLPQPNARRQRELLAQCQALVGKLEYHRGRVNAPHMAEAAAHLAEAAWAQRVLLLTALIELELAEGRVESAEALNHDAVKLARKHRSRVLEGVLLLQRVHLLEIRGELKAALSLIEQLHAELNAEWKGEATPLRGRVQLRRAAILVRMGQYAQARELYQAGLQECLDCEDPAACWGYIGLAELDAAENALPQANTRLIDGERLLQFRNITEPLYQSLLVLGHARLWLQEGQVERARSVLEECLAQFSGPEERKPPYGSPELVQRLRLALAQVRLAAGESVIEPLEAMLREALAEGRQVLACELWFVLAEACYAEGQQGRAQRALLDGMALSRRIGLVSAEQFCALRNPGLVRWGKETLCAEGQSPVAVLLSRRELSVLEMIAQGLSNHEIAERLFISLHTVKSHAQRINAKLGVERRTQAIVRAKELGLVK</sequence>
<evidence type="ECO:0000313" key="6">
    <source>
        <dbReference type="Proteomes" id="UP000242957"/>
    </source>
</evidence>
<dbReference type="Gene3D" id="1.25.40.10">
    <property type="entry name" value="Tetratricopeptide repeat domain"/>
    <property type="match status" value="1"/>
</dbReference>
<protein>
    <submittedName>
        <fullName evidence="5">ATP-, maltotriose-and DNA-dependent transcriptional regulator MalT</fullName>
    </submittedName>
</protein>
<dbReference type="PRINTS" id="PR00038">
    <property type="entry name" value="HTHLUXR"/>
</dbReference>
<evidence type="ECO:0000256" key="3">
    <source>
        <dbReference type="ARBA" id="ARBA00023163"/>
    </source>
</evidence>
<dbReference type="AlphaFoldDB" id="A0A1H0JB75"/>
<dbReference type="InterPro" id="IPR036388">
    <property type="entry name" value="WH-like_DNA-bd_sf"/>
</dbReference>
<dbReference type="GO" id="GO:0006355">
    <property type="term" value="P:regulation of DNA-templated transcription"/>
    <property type="evidence" value="ECO:0007669"/>
    <property type="project" value="InterPro"/>
</dbReference>
<dbReference type="PROSITE" id="PS50043">
    <property type="entry name" value="HTH_LUXR_2"/>
    <property type="match status" value="1"/>
</dbReference>
<dbReference type="SUPFAM" id="SSF52540">
    <property type="entry name" value="P-loop containing nucleoside triphosphate hydrolases"/>
    <property type="match status" value="1"/>
</dbReference>
<dbReference type="SUPFAM" id="SSF48452">
    <property type="entry name" value="TPR-like"/>
    <property type="match status" value="1"/>
</dbReference>
<feature type="domain" description="HTH luxR-type" evidence="4">
    <location>
        <begin position="774"/>
        <end position="841"/>
    </location>
</feature>
<dbReference type="InterPro" id="IPR027417">
    <property type="entry name" value="P-loop_NTPase"/>
</dbReference>
<dbReference type="EMBL" id="FNIJ01000011">
    <property type="protein sequence ID" value="SDO40926.1"/>
    <property type="molecule type" value="Genomic_DNA"/>
</dbReference>
<dbReference type="PROSITE" id="PS00622">
    <property type="entry name" value="HTH_LUXR_1"/>
    <property type="match status" value="1"/>
</dbReference>
<keyword evidence="3" id="KW-0804">Transcription</keyword>
<evidence type="ECO:0000259" key="4">
    <source>
        <dbReference type="PROSITE" id="PS50043"/>
    </source>
</evidence>
<dbReference type="Pfam" id="PF25873">
    <property type="entry name" value="WHD_MalT"/>
    <property type="match status" value="1"/>
</dbReference>
<dbReference type="Pfam" id="PF17874">
    <property type="entry name" value="TPR_MalT"/>
    <property type="match status" value="1"/>
</dbReference>
<evidence type="ECO:0000256" key="1">
    <source>
        <dbReference type="ARBA" id="ARBA00023015"/>
    </source>
</evidence>